<reference evidence="2" key="1">
    <citation type="submission" date="2019-08" db="EMBL/GenBank/DDBJ databases">
        <authorList>
            <person name="Kucharzyk K."/>
            <person name="Murdoch R.W."/>
            <person name="Higgins S."/>
            <person name="Loffler F."/>
        </authorList>
    </citation>
    <scope>NUCLEOTIDE SEQUENCE</scope>
</reference>
<proteinExistence type="predicted"/>
<dbReference type="SUPFAM" id="SSF55804">
    <property type="entry name" value="Phoshotransferase/anion transport protein"/>
    <property type="match status" value="1"/>
</dbReference>
<accession>A0A645DSB9</accession>
<dbReference type="InterPro" id="IPR016152">
    <property type="entry name" value="PTrfase/Anion_transptr"/>
</dbReference>
<evidence type="ECO:0000259" key="1">
    <source>
        <dbReference type="PROSITE" id="PS51094"/>
    </source>
</evidence>
<sequence length="149" mass="16919">MSSDIEPEIVPVDLPRDAEPEAGLQTMVRQAFGNDNRKLESILPQLRRAMETLPLELAEDTVLIHAHSNRIYKPTILIGKSDAEWTFHGLKGKYNVLFVLLSPEHTPPEEHLKLLSGLARNFLDPQFSRQARNASSAEEIERLLNRTQE</sequence>
<dbReference type="PROSITE" id="PS51094">
    <property type="entry name" value="PTS_EIIA_TYPE_2"/>
    <property type="match status" value="1"/>
</dbReference>
<dbReference type="Gene3D" id="3.40.930.10">
    <property type="entry name" value="Mannitol-specific EII, Chain A"/>
    <property type="match status" value="1"/>
</dbReference>
<dbReference type="InterPro" id="IPR002178">
    <property type="entry name" value="PTS_EIIA_type-2_dom"/>
</dbReference>
<feature type="domain" description="PTS EIIA type-2" evidence="1">
    <location>
        <begin position="3"/>
        <end position="147"/>
    </location>
</feature>
<dbReference type="Pfam" id="PF00359">
    <property type="entry name" value="PTS_EIIA_2"/>
    <property type="match status" value="1"/>
</dbReference>
<gene>
    <name evidence="2" type="ORF">SDC9_139361</name>
</gene>
<name>A0A645DSB9_9ZZZZ</name>
<organism evidence="2">
    <name type="scientific">bioreactor metagenome</name>
    <dbReference type="NCBI Taxonomy" id="1076179"/>
    <lineage>
        <taxon>unclassified sequences</taxon>
        <taxon>metagenomes</taxon>
        <taxon>ecological metagenomes</taxon>
    </lineage>
</organism>
<dbReference type="EMBL" id="VSSQ01039195">
    <property type="protein sequence ID" value="MPM92226.1"/>
    <property type="molecule type" value="Genomic_DNA"/>
</dbReference>
<comment type="caution">
    <text evidence="2">The sequence shown here is derived from an EMBL/GenBank/DDBJ whole genome shotgun (WGS) entry which is preliminary data.</text>
</comment>
<dbReference type="AlphaFoldDB" id="A0A645DSB9"/>
<protein>
    <recommendedName>
        <fullName evidence="1">PTS EIIA type-2 domain-containing protein</fullName>
    </recommendedName>
</protein>
<evidence type="ECO:0000313" key="2">
    <source>
        <dbReference type="EMBL" id="MPM92226.1"/>
    </source>
</evidence>